<dbReference type="EMBL" id="PYAW01000005">
    <property type="protein sequence ID" value="PSL44731.1"/>
    <property type="molecule type" value="Genomic_DNA"/>
</dbReference>
<comment type="caution">
    <text evidence="4">The sequence shown here is derived from an EMBL/GenBank/DDBJ whole genome shotgun (WGS) entry which is preliminary data.</text>
</comment>
<dbReference type="InterPro" id="IPR016181">
    <property type="entry name" value="Acyl_CoA_acyltransferase"/>
</dbReference>
<dbReference type="InterPro" id="IPR050680">
    <property type="entry name" value="YpeA/RimI_acetyltransf"/>
</dbReference>
<dbReference type="OrthoDB" id="1096234at2"/>
<dbReference type="Gene3D" id="3.40.630.30">
    <property type="match status" value="1"/>
</dbReference>
<dbReference type="SUPFAM" id="SSF55729">
    <property type="entry name" value="Acyl-CoA N-acyltransferases (Nat)"/>
    <property type="match status" value="1"/>
</dbReference>
<keyword evidence="5" id="KW-1185">Reference proteome</keyword>
<sequence>MIQREKDIINNLFEFWNFVGNSSKTILVAPDFKAINLHDSDWPKRIFDLGKRADPENSIFKQLSSQIAQRSLPNSLTLTESVSFRHKDHISEAGFFPRLKQLGMIINLSEADLLDDTAGFTFKAVRNAADTDLYASIASQSFQYRVDPRILESLLNNDNRVKLFICFYDDAAAGCGLIFYDENEYAGLHMIGTLPQFRGKGVASYMTTHLMKECIKDGKMHCVLHASAAGEKVYVKLGFTPVKQIVTYSLQLDGQPS</sequence>
<name>A0A2P8HEV7_CHINA</name>
<protein>
    <submittedName>
        <fullName evidence="4">Acetyltransferase (GNAT) family protein</fullName>
    </submittedName>
</protein>
<organism evidence="4 5">
    <name type="scientific">Chitinophaga niastensis</name>
    <dbReference type="NCBI Taxonomy" id="536980"/>
    <lineage>
        <taxon>Bacteria</taxon>
        <taxon>Pseudomonadati</taxon>
        <taxon>Bacteroidota</taxon>
        <taxon>Chitinophagia</taxon>
        <taxon>Chitinophagales</taxon>
        <taxon>Chitinophagaceae</taxon>
        <taxon>Chitinophaga</taxon>
    </lineage>
</organism>
<dbReference type="Pfam" id="PF13673">
    <property type="entry name" value="Acetyltransf_10"/>
    <property type="match status" value="1"/>
</dbReference>
<dbReference type="PROSITE" id="PS51186">
    <property type="entry name" value="GNAT"/>
    <property type="match status" value="1"/>
</dbReference>
<evidence type="ECO:0000256" key="1">
    <source>
        <dbReference type="ARBA" id="ARBA00022679"/>
    </source>
</evidence>
<proteinExistence type="predicted"/>
<evidence type="ECO:0000259" key="3">
    <source>
        <dbReference type="PROSITE" id="PS51186"/>
    </source>
</evidence>
<dbReference type="AlphaFoldDB" id="A0A2P8HEV7"/>
<dbReference type="PANTHER" id="PTHR43420">
    <property type="entry name" value="ACETYLTRANSFERASE"/>
    <property type="match status" value="1"/>
</dbReference>
<keyword evidence="1 4" id="KW-0808">Transferase</keyword>
<gene>
    <name evidence="4" type="ORF">CLV51_105103</name>
</gene>
<dbReference type="InterPro" id="IPR000182">
    <property type="entry name" value="GNAT_dom"/>
</dbReference>
<evidence type="ECO:0000256" key="2">
    <source>
        <dbReference type="ARBA" id="ARBA00023315"/>
    </source>
</evidence>
<dbReference type="GO" id="GO:0016747">
    <property type="term" value="F:acyltransferase activity, transferring groups other than amino-acyl groups"/>
    <property type="evidence" value="ECO:0007669"/>
    <property type="project" value="InterPro"/>
</dbReference>
<feature type="domain" description="N-acetyltransferase" evidence="3">
    <location>
        <begin position="120"/>
        <end position="257"/>
    </location>
</feature>
<dbReference type="RefSeq" id="WP_106530172.1">
    <property type="nucleotide sequence ID" value="NZ_PYAW01000005.1"/>
</dbReference>
<dbReference type="CDD" id="cd04301">
    <property type="entry name" value="NAT_SF"/>
    <property type="match status" value="1"/>
</dbReference>
<reference evidence="4 5" key="1">
    <citation type="submission" date="2018-03" db="EMBL/GenBank/DDBJ databases">
        <title>Genomic Encyclopedia of Archaeal and Bacterial Type Strains, Phase II (KMG-II): from individual species to whole genera.</title>
        <authorList>
            <person name="Goeker M."/>
        </authorList>
    </citation>
    <scope>NUCLEOTIDE SEQUENCE [LARGE SCALE GENOMIC DNA]</scope>
    <source>
        <strain evidence="4 5">DSM 24859</strain>
    </source>
</reference>
<evidence type="ECO:0000313" key="4">
    <source>
        <dbReference type="EMBL" id="PSL44731.1"/>
    </source>
</evidence>
<keyword evidence="2" id="KW-0012">Acyltransferase</keyword>
<accession>A0A2P8HEV7</accession>
<dbReference type="Proteomes" id="UP000240971">
    <property type="component" value="Unassembled WGS sequence"/>
</dbReference>
<evidence type="ECO:0000313" key="5">
    <source>
        <dbReference type="Proteomes" id="UP000240971"/>
    </source>
</evidence>